<evidence type="ECO:0000256" key="6">
    <source>
        <dbReference type="ARBA" id="ARBA00022741"/>
    </source>
</evidence>
<keyword evidence="6" id="KW-0547">Nucleotide-binding</keyword>
<dbReference type="FunFam" id="2.70.150.10:FF:000021">
    <property type="entry name" value="Phospholipid-transporting ATPase"/>
    <property type="match status" value="1"/>
</dbReference>
<dbReference type="InterPro" id="IPR032631">
    <property type="entry name" value="P-type_ATPase_N"/>
</dbReference>
<evidence type="ECO:0000256" key="1">
    <source>
        <dbReference type="ARBA" id="ARBA00004141"/>
    </source>
</evidence>
<name>A0A0L0DQ66_THETB</name>
<feature type="domain" description="P-type ATPase N-terminal" evidence="15">
    <location>
        <begin position="74"/>
        <end position="128"/>
    </location>
</feature>
<dbReference type="OrthoDB" id="377733at2759"/>
<evidence type="ECO:0000256" key="3">
    <source>
        <dbReference type="ARBA" id="ARBA00022475"/>
    </source>
</evidence>
<dbReference type="EMBL" id="GL349490">
    <property type="protein sequence ID" value="KNC54449.1"/>
    <property type="molecule type" value="Genomic_DNA"/>
</dbReference>
<keyword evidence="5" id="KW-0479">Metal-binding</keyword>
<evidence type="ECO:0000256" key="12">
    <source>
        <dbReference type="SAM" id="MobiDB-lite"/>
    </source>
</evidence>
<feature type="domain" description="P-type ATPase A" evidence="14">
    <location>
        <begin position="157"/>
        <end position="221"/>
    </location>
</feature>
<dbReference type="SUPFAM" id="SSF81653">
    <property type="entry name" value="Calcium ATPase, transduction domain A"/>
    <property type="match status" value="1"/>
</dbReference>
<dbReference type="RefSeq" id="XP_013753605.1">
    <property type="nucleotide sequence ID" value="XM_013898151.1"/>
</dbReference>
<evidence type="ECO:0000313" key="17">
    <source>
        <dbReference type="Proteomes" id="UP000054408"/>
    </source>
</evidence>
<evidence type="ECO:0000256" key="4">
    <source>
        <dbReference type="ARBA" id="ARBA00022692"/>
    </source>
</evidence>
<keyword evidence="10 13" id="KW-1133">Transmembrane helix</keyword>
<keyword evidence="17" id="KW-1185">Reference proteome</keyword>
<keyword evidence="11 13" id="KW-0472">Membrane</keyword>
<dbReference type="InterPro" id="IPR008250">
    <property type="entry name" value="ATPase_P-typ_transduc_dom_A_sf"/>
</dbReference>
<dbReference type="AlphaFoldDB" id="A0A0L0DQ66"/>
<dbReference type="GO" id="GO:0005524">
    <property type="term" value="F:ATP binding"/>
    <property type="evidence" value="ECO:0007669"/>
    <property type="project" value="UniProtKB-KW"/>
</dbReference>
<dbReference type="NCBIfam" id="TIGR01494">
    <property type="entry name" value="ATPase_P-type"/>
    <property type="match status" value="1"/>
</dbReference>
<dbReference type="Pfam" id="PF16209">
    <property type="entry name" value="PhoLip_ATPase_N"/>
    <property type="match status" value="1"/>
</dbReference>
<organism evidence="16 17">
    <name type="scientific">Thecamonas trahens ATCC 50062</name>
    <dbReference type="NCBI Taxonomy" id="461836"/>
    <lineage>
        <taxon>Eukaryota</taxon>
        <taxon>Apusozoa</taxon>
        <taxon>Apusomonadida</taxon>
        <taxon>Apusomonadidae</taxon>
        <taxon>Thecamonas</taxon>
    </lineage>
</organism>
<evidence type="ECO:0000256" key="2">
    <source>
        <dbReference type="ARBA" id="ARBA00004236"/>
    </source>
</evidence>
<dbReference type="InterPro" id="IPR059000">
    <property type="entry name" value="ATPase_P-type_domA"/>
</dbReference>
<dbReference type="Proteomes" id="UP000054408">
    <property type="component" value="Unassembled WGS sequence"/>
</dbReference>
<evidence type="ECO:0000256" key="5">
    <source>
        <dbReference type="ARBA" id="ARBA00022723"/>
    </source>
</evidence>
<accession>A0A0L0DQ66</accession>
<evidence type="ECO:0000256" key="13">
    <source>
        <dbReference type="SAM" id="Phobius"/>
    </source>
</evidence>
<evidence type="ECO:0000256" key="11">
    <source>
        <dbReference type="ARBA" id="ARBA00023136"/>
    </source>
</evidence>
<dbReference type="STRING" id="461836.A0A0L0DQ66"/>
<comment type="subcellular location">
    <subcellularLocation>
        <location evidence="2">Cell membrane</location>
    </subcellularLocation>
    <subcellularLocation>
        <location evidence="1">Membrane</location>
        <topology evidence="1">Multi-pass membrane protein</topology>
    </subcellularLocation>
</comment>
<proteinExistence type="predicted"/>
<dbReference type="Gene3D" id="2.70.150.10">
    <property type="entry name" value="Calcium-transporting ATPase, cytoplasmic transduction domain A"/>
    <property type="match status" value="1"/>
</dbReference>
<dbReference type="OMA" id="YEQFHHL"/>
<dbReference type="GO" id="GO:0046872">
    <property type="term" value="F:metal ion binding"/>
    <property type="evidence" value="ECO:0007669"/>
    <property type="project" value="UniProtKB-KW"/>
</dbReference>
<dbReference type="InterPro" id="IPR001757">
    <property type="entry name" value="P_typ_ATPase"/>
</dbReference>
<feature type="compositionally biased region" description="Low complexity" evidence="12">
    <location>
        <begin position="13"/>
        <end position="25"/>
    </location>
</feature>
<evidence type="ECO:0000256" key="9">
    <source>
        <dbReference type="ARBA" id="ARBA00022967"/>
    </source>
</evidence>
<gene>
    <name evidence="16" type="ORF">AMSG_10444</name>
</gene>
<dbReference type="GO" id="GO:0005886">
    <property type="term" value="C:plasma membrane"/>
    <property type="evidence" value="ECO:0007669"/>
    <property type="project" value="UniProtKB-SubCell"/>
</dbReference>
<dbReference type="GeneID" id="25568663"/>
<keyword evidence="4 13" id="KW-0812">Transmembrane</keyword>
<dbReference type="InterPro" id="IPR023298">
    <property type="entry name" value="ATPase_P-typ_TM_dom_sf"/>
</dbReference>
<dbReference type="Pfam" id="PF00122">
    <property type="entry name" value="E1-E2_ATPase"/>
    <property type="match status" value="1"/>
</dbReference>
<dbReference type="SUPFAM" id="SSF81665">
    <property type="entry name" value="Calcium ATPase, transmembrane domain M"/>
    <property type="match status" value="1"/>
</dbReference>
<keyword evidence="8" id="KW-0460">Magnesium</keyword>
<keyword evidence="7" id="KW-0067">ATP-binding</keyword>
<evidence type="ECO:0000256" key="10">
    <source>
        <dbReference type="ARBA" id="ARBA00022989"/>
    </source>
</evidence>
<evidence type="ECO:0000256" key="7">
    <source>
        <dbReference type="ARBA" id="ARBA00022840"/>
    </source>
</evidence>
<dbReference type="GO" id="GO:0045332">
    <property type="term" value="P:phospholipid translocation"/>
    <property type="evidence" value="ECO:0007669"/>
    <property type="project" value="TreeGrafter"/>
</dbReference>
<dbReference type="PANTHER" id="PTHR24092">
    <property type="entry name" value="PROBABLE PHOSPHOLIPID-TRANSPORTING ATPASE"/>
    <property type="match status" value="1"/>
</dbReference>
<evidence type="ECO:0000313" key="16">
    <source>
        <dbReference type="EMBL" id="KNC54449.1"/>
    </source>
</evidence>
<sequence length="386" mass="42286">MASYRRSKSTTKGSSESVVSASGEGECSDAEMEVCEYLDSASAGDSDYFEGEPENDGVLRTVATGTSALGGGAAFCNNHTSTTKYTWWSFVPMQLYEQFRRLANFYFLLIICIQFIPNLSPLNPFASIFPLALVLVITGAKELVEDRRRAKQDKETNSRTTRVLRPGCTTVEEVSWESVRVGDIVYVTSGEAFPCDVILLSTSGEQGTCYIETANLDGETNLKIRQAPSQTLDFDTPEALTKFEGTIECEGPNNRLYTFTGTLYLCKPSEREGTTGVALDNRKVCLRGCNLRNTEWVYGVAVYTGHDTKLMRNSMDPPSKRSQIDRIMNKDVFIIFVFQLVLCAVAGVSNFAYAENTVSKANYMGSLATDAGNDAALSGVLGFSPL</sequence>
<keyword evidence="9" id="KW-1278">Translocase</keyword>
<evidence type="ECO:0000259" key="15">
    <source>
        <dbReference type="Pfam" id="PF16209"/>
    </source>
</evidence>
<feature type="transmembrane region" description="Helical" evidence="13">
    <location>
        <begin position="125"/>
        <end position="144"/>
    </location>
</feature>
<evidence type="ECO:0000256" key="8">
    <source>
        <dbReference type="ARBA" id="ARBA00022842"/>
    </source>
</evidence>
<feature type="transmembrane region" description="Helical" evidence="13">
    <location>
        <begin position="332"/>
        <end position="354"/>
    </location>
</feature>
<feature type="transmembrane region" description="Helical" evidence="13">
    <location>
        <begin position="102"/>
        <end position="119"/>
    </location>
</feature>
<dbReference type="eggNOG" id="KOG0206">
    <property type="taxonomic scope" value="Eukaryota"/>
</dbReference>
<protein>
    <submittedName>
        <fullName evidence="16">Uncharacterized protein</fullName>
    </submittedName>
</protein>
<feature type="region of interest" description="Disordered" evidence="12">
    <location>
        <begin position="1"/>
        <end position="27"/>
    </location>
</feature>
<dbReference type="GO" id="GO:0140326">
    <property type="term" value="F:ATPase-coupled intramembrane lipid transporter activity"/>
    <property type="evidence" value="ECO:0007669"/>
    <property type="project" value="TreeGrafter"/>
</dbReference>
<evidence type="ECO:0000259" key="14">
    <source>
        <dbReference type="Pfam" id="PF00122"/>
    </source>
</evidence>
<dbReference type="GO" id="GO:0016887">
    <property type="term" value="F:ATP hydrolysis activity"/>
    <property type="evidence" value="ECO:0007669"/>
    <property type="project" value="InterPro"/>
</dbReference>
<keyword evidence="3" id="KW-1003">Cell membrane</keyword>
<reference evidence="16 17" key="1">
    <citation type="submission" date="2010-05" db="EMBL/GenBank/DDBJ databases">
        <title>The Genome Sequence of Thecamonas trahens ATCC 50062.</title>
        <authorList>
            <consortium name="The Broad Institute Genome Sequencing Platform"/>
            <person name="Russ C."/>
            <person name="Cuomo C."/>
            <person name="Shea T."/>
            <person name="Young S.K."/>
            <person name="Zeng Q."/>
            <person name="Koehrsen M."/>
            <person name="Haas B."/>
            <person name="Borodovsky M."/>
            <person name="Guigo R."/>
            <person name="Alvarado L."/>
            <person name="Berlin A."/>
            <person name="Bochicchio J."/>
            <person name="Borenstein D."/>
            <person name="Chapman S."/>
            <person name="Chen Z."/>
            <person name="Freedman E."/>
            <person name="Gellesch M."/>
            <person name="Goldberg J."/>
            <person name="Griggs A."/>
            <person name="Gujja S."/>
            <person name="Heilman E."/>
            <person name="Heiman D."/>
            <person name="Hepburn T."/>
            <person name="Howarth C."/>
            <person name="Jen D."/>
            <person name="Larson L."/>
            <person name="Mehta T."/>
            <person name="Park D."/>
            <person name="Pearson M."/>
            <person name="Roberts A."/>
            <person name="Saif S."/>
            <person name="Shenoy N."/>
            <person name="Sisk P."/>
            <person name="Stolte C."/>
            <person name="Sykes S."/>
            <person name="Thomson T."/>
            <person name="Walk T."/>
            <person name="White J."/>
            <person name="Yandava C."/>
            <person name="Burger G."/>
            <person name="Gray M.W."/>
            <person name="Holland P.W.H."/>
            <person name="King N."/>
            <person name="Lang F.B.F."/>
            <person name="Roger A.J."/>
            <person name="Ruiz-Trillo I."/>
            <person name="Lander E."/>
            <person name="Nusbaum C."/>
        </authorList>
    </citation>
    <scope>NUCLEOTIDE SEQUENCE [LARGE SCALE GENOMIC DNA]</scope>
    <source>
        <strain evidence="16 17">ATCC 50062</strain>
    </source>
</reference>